<comment type="caution">
    <text evidence="2">The sequence shown here is derived from an EMBL/GenBank/DDBJ whole genome shotgun (WGS) entry which is preliminary data.</text>
</comment>
<dbReference type="Gene3D" id="3.30.710.10">
    <property type="entry name" value="Potassium Channel Kv1.1, Chain A"/>
    <property type="match status" value="1"/>
</dbReference>
<dbReference type="SUPFAM" id="SSF54695">
    <property type="entry name" value="POZ domain"/>
    <property type="match status" value="1"/>
</dbReference>
<accession>A0ABR1LPQ7</accession>
<dbReference type="RefSeq" id="XP_066655310.1">
    <property type="nucleotide sequence ID" value="XM_066804027.1"/>
</dbReference>
<evidence type="ECO:0000259" key="1">
    <source>
        <dbReference type="PROSITE" id="PS50097"/>
    </source>
</evidence>
<evidence type="ECO:0000313" key="2">
    <source>
        <dbReference type="EMBL" id="KAK7537159.1"/>
    </source>
</evidence>
<dbReference type="PANTHER" id="PTHR47843">
    <property type="entry name" value="BTB DOMAIN-CONTAINING PROTEIN-RELATED"/>
    <property type="match status" value="1"/>
</dbReference>
<protein>
    <submittedName>
        <fullName evidence="2">BTB/POZ protein</fullName>
    </submittedName>
</protein>
<dbReference type="EMBL" id="JBBPEH010000006">
    <property type="protein sequence ID" value="KAK7537159.1"/>
    <property type="molecule type" value="Genomic_DNA"/>
</dbReference>
<feature type="domain" description="BTB" evidence="1">
    <location>
        <begin position="53"/>
        <end position="121"/>
    </location>
</feature>
<name>A0ABR1LPQ7_9PEZI</name>
<keyword evidence="3" id="KW-1185">Reference proteome</keyword>
<evidence type="ECO:0000313" key="3">
    <source>
        <dbReference type="Proteomes" id="UP001360953"/>
    </source>
</evidence>
<gene>
    <name evidence="2" type="ORF">J3D65DRAFT_696363</name>
</gene>
<dbReference type="CDD" id="cd18186">
    <property type="entry name" value="BTB_POZ_ZBTB_KLHL-like"/>
    <property type="match status" value="1"/>
</dbReference>
<dbReference type="Pfam" id="PF00651">
    <property type="entry name" value="BTB"/>
    <property type="match status" value="1"/>
</dbReference>
<dbReference type="GeneID" id="92036933"/>
<dbReference type="PROSITE" id="PS50097">
    <property type="entry name" value="BTB"/>
    <property type="match status" value="1"/>
</dbReference>
<dbReference type="Proteomes" id="UP001360953">
    <property type="component" value="Unassembled WGS sequence"/>
</dbReference>
<dbReference type="SMART" id="SM00225">
    <property type="entry name" value="BTB"/>
    <property type="match status" value="1"/>
</dbReference>
<proteinExistence type="predicted"/>
<dbReference type="InterPro" id="IPR011333">
    <property type="entry name" value="SKP1/BTB/POZ_sf"/>
</dbReference>
<organism evidence="2 3">
    <name type="scientific">Phyllosticta citribraziliensis</name>
    <dbReference type="NCBI Taxonomy" id="989973"/>
    <lineage>
        <taxon>Eukaryota</taxon>
        <taxon>Fungi</taxon>
        <taxon>Dikarya</taxon>
        <taxon>Ascomycota</taxon>
        <taxon>Pezizomycotina</taxon>
        <taxon>Dothideomycetes</taxon>
        <taxon>Dothideomycetes incertae sedis</taxon>
        <taxon>Botryosphaeriales</taxon>
        <taxon>Phyllostictaceae</taxon>
        <taxon>Phyllosticta</taxon>
    </lineage>
</organism>
<dbReference type="InterPro" id="IPR000210">
    <property type="entry name" value="BTB/POZ_dom"/>
</dbReference>
<dbReference type="PANTHER" id="PTHR47843:SF5">
    <property type="entry name" value="BTB_POZ DOMAIN PROTEIN"/>
    <property type="match status" value="1"/>
</dbReference>
<sequence length="170" mass="19354">MASDPPGDSPKYPCERIAYCFRTYERMVAQEDAPRASRLHMQFNLLFSSSEYSDLTIRTRDGGELKVHKAIVCTTCAFFKNALKNGFKESKTGLIEMPNDPPHAVRALVQYCYHHEYPMSKDIFIHVEVHIAATTYMLAGLKRLAWARFIAELRSRNHNGGDISKLVTLV</sequence>
<reference evidence="2 3" key="1">
    <citation type="submission" date="2024-04" db="EMBL/GenBank/DDBJ databases">
        <title>Phyllosticta paracitricarpa is synonymous to the EU quarantine fungus P. citricarpa based on phylogenomic analyses.</title>
        <authorList>
            <consortium name="Lawrence Berkeley National Laboratory"/>
            <person name="Van ingen-buijs V.A."/>
            <person name="Van westerhoven A.C."/>
            <person name="Haridas S."/>
            <person name="Skiadas P."/>
            <person name="Martin F."/>
            <person name="Groenewald J.Z."/>
            <person name="Crous P.W."/>
            <person name="Seidl M.F."/>
        </authorList>
    </citation>
    <scope>NUCLEOTIDE SEQUENCE [LARGE SCALE GENOMIC DNA]</scope>
    <source>
        <strain evidence="2 3">CPC 17464</strain>
    </source>
</reference>